<keyword evidence="2" id="KW-0418">Kinase</keyword>
<evidence type="ECO:0000256" key="1">
    <source>
        <dbReference type="SAM" id="MobiDB-lite"/>
    </source>
</evidence>
<accession>A0A6G0ZD76</accession>
<evidence type="ECO:0000313" key="2">
    <source>
        <dbReference type="EMBL" id="KAF0768859.1"/>
    </source>
</evidence>
<reference evidence="2 3" key="1">
    <citation type="submission" date="2019-08" db="EMBL/GenBank/DDBJ databases">
        <title>Whole genome of Aphis craccivora.</title>
        <authorList>
            <person name="Voronova N.V."/>
            <person name="Shulinski R.S."/>
            <person name="Bandarenka Y.V."/>
            <person name="Zhorov D.G."/>
            <person name="Warner D."/>
        </authorList>
    </citation>
    <scope>NUCLEOTIDE SEQUENCE [LARGE SCALE GENOMIC DNA]</scope>
    <source>
        <strain evidence="2">180601</strain>
        <tissue evidence="2">Whole Body</tissue>
    </source>
</reference>
<sequence>MGNAVVRQTVFRRSWWTTKDCRRDGGDVVQVQTIAESLVEGREHRAAGMNSSGHGLQDTSIVMDDGRDDAVGHQLVGGYLTDWYDAPENVWRYYTEDGSCSLDIDGTRRVATGWTEIRKLFDDVAAPETGNPGGDDGECRSLVVQSIVTVRCPSGELLVVATTEWFTQTLVVEYTAPDPAVAGVASVAVVASAVTVKRAGIDPQTSNRRRRRRRCRRSKGAESQGADAVASTATGARSDVGKRYFHELGMA</sequence>
<feature type="compositionally biased region" description="Basic residues" evidence="1">
    <location>
        <begin position="207"/>
        <end position="218"/>
    </location>
</feature>
<protein>
    <submittedName>
        <fullName evidence="2">Adenosine kinase-like</fullName>
    </submittedName>
</protein>
<dbReference type="Proteomes" id="UP000478052">
    <property type="component" value="Unassembled WGS sequence"/>
</dbReference>
<keyword evidence="2" id="KW-0808">Transferase</keyword>
<name>A0A6G0ZD76_APHCR</name>
<comment type="caution">
    <text evidence="2">The sequence shown here is derived from an EMBL/GenBank/DDBJ whole genome shotgun (WGS) entry which is preliminary data.</text>
</comment>
<dbReference type="EMBL" id="VUJU01000687">
    <property type="protein sequence ID" value="KAF0768859.1"/>
    <property type="molecule type" value="Genomic_DNA"/>
</dbReference>
<evidence type="ECO:0000313" key="3">
    <source>
        <dbReference type="Proteomes" id="UP000478052"/>
    </source>
</evidence>
<keyword evidence="3" id="KW-1185">Reference proteome</keyword>
<organism evidence="2 3">
    <name type="scientific">Aphis craccivora</name>
    <name type="common">Cowpea aphid</name>
    <dbReference type="NCBI Taxonomy" id="307492"/>
    <lineage>
        <taxon>Eukaryota</taxon>
        <taxon>Metazoa</taxon>
        <taxon>Ecdysozoa</taxon>
        <taxon>Arthropoda</taxon>
        <taxon>Hexapoda</taxon>
        <taxon>Insecta</taxon>
        <taxon>Pterygota</taxon>
        <taxon>Neoptera</taxon>
        <taxon>Paraneoptera</taxon>
        <taxon>Hemiptera</taxon>
        <taxon>Sternorrhyncha</taxon>
        <taxon>Aphidomorpha</taxon>
        <taxon>Aphidoidea</taxon>
        <taxon>Aphididae</taxon>
        <taxon>Aphidini</taxon>
        <taxon>Aphis</taxon>
        <taxon>Aphis</taxon>
    </lineage>
</organism>
<dbReference type="AlphaFoldDB" id="A0A6G0ZD76"/>
<proteinExistence type="predicted"/>
<dbReference type="GO" id="GO:0016301">
    <property type="term" value="F:kinase activity"/>
    <property type="evidence" value="ECO:0007669"/>
    <property type="project" value="UniProtKB-KW"/>
</dbReference>
<gene>
    <name evidence="2" type="ORF">FWK35_00012722</name>
</gene>
<feature type="region of interest" description="Disordered" evidence="1">
    <location>
        <begin position="201"/>
        <end position="234"/>
    </location>
</feature>